<organism evidence="1 2">
    <name type="scientific">Pseudobacter ginsenosidimutans</name>
    <dbReference type="NCBI Taxonomy" id="661488"/>
    <lineage>
        <taxon>Bacteria</taxon>
        <taxon>Pseudomonadati</taxon>
        <taxon>Bacteroidota</taxon>
        <taxon>Chitinophagia</taxon>
        <taxon>Chitinophagales</taxon>
        <taxon>Chitinophagaceae</taxon>
        <taxon>Pseudobacter</taxon>
    </lineage>
</organism>
<dbReference type="EMBL" id="SGXA01000001">
    <property type="protein sequence ID" value="RZS76527.1"/>
    <property type="molecule type" value="Genomic_DNA"/>
</dbReference>
<dbReference type="RefSeq" id="WP_130540823.1">
    <property type="nucleotide sequence ID" value="NZ_CP042431.1"/>
</dbReference>
<evidence type="ECO:0000313" key="1">
    <source>
        <dbReference type="EMBL" id="RZS76527.1"/>
    </source>
</evidence>
<dbReference type="Pfam" id="PF12732">
    <property type="entry name" value="YtxH"/>
    <property type="match status" value="1"/>
</dbReference>
<dbReference type="Proteomes" id="UP000293874">
    <property type="component" value="Unassembled WGS sequence"/>
</dbReference>
<sequence length="100" mass="10545">MSTQKVMLGTLTGVLAGVAIGMLCAPASGAETRQKIADGAGALRKKFNRLIGASADELDELKDVFSSEISGLKEDVRERVLQLIKATKASGNNIREQATL</sequence>
<dbReference type="OrthoDB" id="676093at2"/>
<keyword evidence="2" id="KW-1185">Reference proteome</keyword>
<name>A0A4V2F298_9BACT</name>
<dbReference type="PANTHER" id="PTHR35792">
    <property type="entry name" value="GENERAL STRESS PROTEIN"/>
    <property type="match status" value="1"/>
</dbReference>
<comment type="caution">
    <text evidence="1">The sequence shown here is derived from an EMBL/GenBank/DDBJ whole genome shotgun (WGS) entry which is preliminary data.</text>
</comment>
<dbReference type="PANTHER" id="PTHR35792:SF1">
    <property type="entry name" value="SLL0268 PROTEIN"/>
    <property type="match status" value="1"/>
</dbReference>
<gene>
    <name evidence="1" type="ORF">EV199_2412</name>
</gene>
<dbReference type="InterPro" id="IPR052928">
    <property type="entry name" value="Desiccation-related_membrane"/>
</dbReference>
<evidence type="ECO:0000313" key="2">
    <source>
        <dbReference type="Proteomes" id="UP000293874"/>
    </source>
</evidence>
<dbReference type="InterPro" id="IPR024623">
    <property type="entry name" value="YtxH"/>
</dbReference>
<dbReference type="AlphaFoldDB" id="A0A4V2F298"/>
<proteinExistence type="predicted"/>
<reference evidence="1 2" key="1">
    <citation type="submission" date="2019-02" db="EMBL/GenBank/DDBJ databases">
        <title>Genomic Encyclopedia of Type Strains, Phase IV (KMG-IV): sequencing the most valuable type-strain genomes for metagenomic binning, comparative biology and taxonomic classification.</title>
        <authorList>
            <person name="Goeker M."/>
        </authorList>
    </citation>
    <scope>NUCLEOTIDE SEQUENCE [LARGE SCALE GENOMIC DNA]</scope>
    <source>
        <strain evidence="1 2">DSM 18116</strain>
    </source>
</reference>
<accession>A0A4V2F298</accession>
<protein>
    <submittedName>
        <fullName evidence="1">Gas vesicle protein</fullName>
    </submittedName>
</protein>